<dbReference type="CDD" id="cd02440">
    <property type="entry name" value="AdoMet_MTases"/>
    <property type="match status" value="1"/>
</dbReference>
<evidence type="ECO:0000256" key="1">
    <source>
        <dbReference type="ARBA" id="ARBA00022603"/>
    </source>
</evidence>
<reference evidence="6 7" key="1">
    <citation type="submission" date="2021-01" db="EMBL/GenBank/DDBJ databases">
        <title>Belnapia mucosa sp. nov. and Belnapia arida sp. nov., isolated from the Tabernas Desert (Almeria, Spain).</title>
        <authorList>
            <person name="Molina-Menor E."/>
            <person name="Vidal-Verdu A."/>
            <person name="Calonge A."/>
            <person name="Satari L."/>
            <person name="Pereto Magraner J."/>
            <person name="Porcar Miralles M."/>
        </authorList>
    </citation>
    <scope>NUCLEOTIDE SEQUENCE [LARGE SCALE GENOMIC DNA]</scope>
    <source>
        <strain evidence="6 7">T6</strain>
    </source>
</reference>
<dbReference type="InterPro" id="IPR001077">
    <property type="entry name" value="COMT_C"/>
</dbReference>
<dbReference type="GO" id="GO:0008168">
    <property type="term" value="F:methyltransferase activity"/>
    <property type="evidence" value="ECO:0007669"/>
    <property type="project" value="UniProtKB-KW"/>
</dbReference>
<comment type="caution">
    <text evidence="6">The sequence shown here is derived from an EMBL/GenBank/DDBJ whole genome shotgun (WGS) entry which is preliminary data.</text>
</comment>
<keyword evidence="3" id="KW-0949">S-adenosyl-L-methionine</keyword>
<dbReference type="Pfam" id="PF08100">
    <property type="entry name" value="Dimerisation"/>
    <property type="match status" value="1"/>
</dbReference>
<protein>
    <submittedName>
        <fullName evidence="6">Methyltransferase domain-containing protein</fullName>
    </submittedName>
</protein>
<dbReference type="InterPro" id="IPR012967">
    <property type="entry name" value="COMT_dimerisation"/>
</dbReference>
<dbReference type="InterPro" id="IPR036390">
    <property type="entry name" value="WH_DNA-bd_sf"/>
</dbReference>
<dbReference type="Gene3D" id="3.40.50.150">
    <property type="entry name" value="Vaccinia Virus protein VP39"/>
    <property type="match status" value="1"/>
</dbReference>
<evidence type="ECO:0000259" key="4">
    <source>
        <dbReference type="Pfam" id="PF00891"/>
    </source>
</evidence>
<keyword evidence="7" id="KW-1185">Reference proteome</keyword>
<dbReference type="PANTHER" id="PTHR43712">
    <property type="entry name" value="PUTATIVE (AFU_ORTHOLOGUE AFUA_4G14580)-RELATED"/>
    <property type="match status" value="1"/>
</dbReference>
<gene>
    <name evidence="6" type="ORF">JMJ55_28495</name>
</gene>
<dbReference type="SUPFAM" id="SSF46785">
    <property type="entry name" value="Winged helix' DNA-binding domain"/>
    <property type="match status" value="1"/>
</dbReference>
<dbReference type="InterPro" id="IPR036388">
    <property type="entry name" value="WH-like_DNA-bd_sf"/>
</dbReference>
<keyword evidence="1 6" id="KW-0489">Methyltransferase</keyword>
<dbReference type="Proteomes" id="UP000606490">
    <property type="component" value="Unassembled WGS sequence"/>
</dbReference>
<organism evidence="6 7">
    <name type="scientific">Belnapia mucosa</name>
    <dbReference type="NCBI Taxonomy" id="2804532"/>
    <lineage>
        <taxon>Bacteria</taxon>
        <taxon>Pseudomonadati</taxon>
        <taxon>Pseudomonadota</taxon>
        <taxon>Alphaproteobacteria</taxon>
        <taxon>Acetobacterales</taxon>
        <taxon>Roseomonadaceae</taxon>
        <taxon>Belnapia</taxon>
    </lineage>
</organism>
<feature type="domain" description="O-methyltransferase dimerisation" evidence="5">
    <location>
        <begin position="18"/>
        <end position="90"/>
    </location>
</feature>
<dbReference type="Pfam" id="PF00891">
    <property type="entry name" value="Methyltransf_2"/>
    <property type="match status" value="1"/>
</dbReference>
<dbReference type="GO" id="GO:0032259">
    <property type="term" value="P:methylation"/>
    <property type="evidence" value="ECO:0007669"/>
    <property type="project" value="UniProtKB-KW"/>
</dbReference>
<evidence type="ECO:0000256" key="3">
    <source>
        <dbReference type="ARBA" id="ARBA00022691"/>
    </source>
</evidence>
<dbReference type="RefSeq" id="WP_202828995.1">
    <property type="nucleotide sequence ID" value="NZ_JAEUXJ010000031.1"/>
</dbReference>
<dbReference type="PIRSF" id="PIRSF005739">
    <property type="entry name" value="O-mtase"/>
    <property type="match status" value="1"/>
</dbReference>
<dbReference type="InterPro" id="IPR016461">
    <property type="entry name" value="COMT-like"/>
</dbReference>
<proteinExistence type="predicted"/>
<evidence type="ECO:0000313" key="7">
    <source>
        <dbReference type="Proteomes" id="UP000606490"/>
    </source>
</evidence>
<sequence>MAEESALPPTPQLFVDAVLAYQKTAAIRAAVEIGLFAAIGPTGADAEAIAAQVGASTRGVRILCDYLTVLGFLEKSGTVWYQAPVTRTFIDPGSPTSMASIIRFLAGPELLRLFLEDPAGYIRRGGSEGLANTTPDDPIWVTFAESMTPFTIAAAKATAAHVAAWPAPPRLVLDVAAGGGMFGISVAQACAGASVVAVDWSDVVAVADRNADQAGVGERYRTLAGDAFSVNWGSGYDLVLLPNILHHFDHASCVAMLRRVRDSLAPGGRAAIIEFVPDSDRVAPPIPASFAFMMVATTQHGDAFTEVEYVAMAREAGLRAETAVSLAPSPERLIELYA</sequence>
<dbReference type="EMBL" id="JAEUXJ010000031">
    <property type="protein sequence ID" value="MBL6459266.1"/>
    <property type="molecule type" value="Genomic_DNA"/>
</dbReference>
<evidence type="ECO:0000313" key="6">
    <source>
        <dbReference type="EMBL" id="MBL6459266.1"/>
    </source>
</evidence>
<evidence type="ECO:0000256" key="2">
    <source>
        <dbReference type="ARBA" id="ARBA00022679"/>
    </source>
</evidence>
<accession>A0ABS1VC60</accession>
<dbReference type="SUPFAM" id="SSF53335">
    <property type="entry name" value="S-adenosyl-L-methionine-dependent methyltransferases"/>
    <property type="match status" value="1"/>
</dbReference>
<dbReference type="Gene3D" id="1.10.10.10">
    <property type="entry name" value="Winged helix-like DNA-binding domain superfamily/Winged helix DNA-binding domain"/>
    <property type="match status" value="1"/>
</dbReference>
<name>A0ABS1VC60_9PROT</name>
<dbReference type="PANTHER" id="PTHR43712:SF2">
    <property type="entry name" value="O-METHYLTRANSFERASE CICE"/>
    <property type="match status" value="1"/>
</dbReference>
<keyword evidence="2" id="KW-0808">Transferase</keyword>
<dbReference type="InterPro" id="IPR029063">
    <property type="entry name" value="SAM-dependent_MTases_sf"/>
</dbReference>
<evidence type="ECO:0000259" key="5">
    <source>
        <dbReference type="Pfam" id="PF08100"/>
    </source>
</evidence>
<feature type="domain" description="O-methyltransferase C-terminal" evidence="4">
    <location>
        <begin position="170"/>
        <end position="318"/>
    </location>
</feature>
<dbReference type="PROSITE" id="PS51683">
    <property type="entry name" value="SAM_OMT_II"/>
    <property type="match status" value="1"/>
</dbReference>